<sequence length="121" mass="12971">MVVRKYAGGHLLELKDPSIAALKQIYGQLKIGREKDTSCGPNGRMIYYSPDFSVAPSREHDVKACADKTVWGLFAQKMAAPPSSTPSKAIGVAMPPSAIYVIVVALVLGCFALFLPMICGQ</sequence>
<dbReference type="Proteomes" id="UP000050741">
    <property type="component" value="Unassembled WGS sequence"/>
</dbReference>
<protein>
    <submittedName>
        <fullName evidence="3">Ubiquitin-like domain-containing protein</fullName>
    </submittedName>
</protein>
<evidence type="ECO:0000256" key="1">
    <source>
        <dbReference type="SAM" id="Phobius"/>
    </source>
</evidence>
<keyword evidence="1" id="KW-0812">Transmembrane</keyword>
<accession>A0A183C1T9</accession>
<dbReference type="AlphaFoldDB" id="A0A183C1T9"/>
<keyword evidence="1" id="KW-0472">Membrane</keyword>
<organism evidence="2 3">
    <name type="scientific">Globodera pallida</name>
    <name type="common">Potato cyst nematode worm</name>
    <name type="synonym">Heterodera pallida</name>
    <dbReference type="NCBI Taxonomy" id="36090"/>
    <lineage>
        <taxon>Eukaryota</taxon>
        <taxon>Metazoa</taxon>
        <taxon>Ecdysozoa</taxon>
        <taxon>Nematoda</taxon>
        <taxon>Chromadorea</taxon>
        <taxon>Rhabditida</taxon>
        <taxon>Tylenchina</taxon>
        <taxon>Tylenchomorpha</taxon>
        <taxon>Tylenchoidea</taxon>
        <taxon>Heteroderidae</taxon>
        <taxon>Heteroderinae</taxon>
        <taxon>Globodera</taxon>
    </lineage>
</organism>
<keyword evidence="2" id="KW-1185">Reference proteome</keyword>
<reference evidence="3" key="3">
    <citation type="submission" date="2016-06" db="UniProtKB">
        <authorList>
            <consortium name="WormBaseParasite"/>
        </authorList>
    </citation>
    <scope>IDENTIFICATION</scope>
</reference>
<reference evidence="2" key="2">
    <citation type="submission" date="2014-05" db="EMBL/GenBank/DDBJ databases">
        <title>The genome and life-stage specific transcriptomes of Globodera pallida elucidate key aspects of plant parasitism by a cyst nematode.</title>
        <authorList>
            <person name="Cotton J.A."/>
            <person name="Lilley C.J."/>
            <person name="Jones L.M."/>
            <person name="Kikuchi T."/>
            <person name="Reid A.J."/>
            <person name="Thorpe P."/>
            <person name="Tsai I.J."/>
            <person name="Beasley H."/>
            <person name="Blok V."/>
            <person name="Cock P.J.A."/>
            <person name="Van den Akker S.E."/>
            <person name="Holroyd N."/>
            <person name="Hunt M."/>
            <person name="Mantelin S."/>
            <person name="Naghra H."/>
            <person name="Pain A."/>
            <person name="Palomares-Rius J.E."/>
            <person name="Zarowiecki M."/>
            <person name="Berriman M."/>
            <person name="Jones J.T."/>
            <person name="Urwin P.E."/>
        </authorList>
    </citation>
    <scope>NUCLEOTIDE SEQUENCE [LARGE SCALE GENOMIC DNA]</scope>
    <source>
        <strain evidence="2">Lindley</strain>
    </source>
</reference>
<feature type="transmembrane region" description="Helical" evidence="1">
    <location>
        <begin position="98"/>
        <end position="118"/>
    </location>
</feature>
<reference evidence="2" key="1">
    <citation type="submission" date="2013-12" db="EMBL/GenBank/DDBJ databases">
        <authorList>
            <person name="Aslett M."/>
        </authorList>
    </citation>
    <scope>NUCLEOTIDE SEQUENCE [LARGE SCALE GENOMIC DNA]</scope>
    <source>
        <strain evidence="2">Lindley</strain>
    </source>
</reference>
<dbReference type="WBParaSite" id="GPLIN_000683300">
    <property type="protein sequence ID" value="GPLIN_000683300"/>
    <property type="gene ID" value="GPLIN_000683300"/>
</dbReference>
<evidence type="ECO:0000313" key="2">
    <source>
        <dbReference type="Proteomes" id="UP000050741"/>
    </source>
</evidence>
<evidence type="ECO:0000313" key="3">
    <source>
        <dbReference type="WBParaSite" id="GPLIN_000683300"/>
    </source>
</evidence>
<proteinExistence type="predicted"/>
<name>A0A183C1T9_GLOPA</name>
<keyword evidence="1" id="KW-1133">Transmembrane helix</keyword>